<dbReference type="Gene3D" id="3.40.50.300">
    <property type="entry name" value="P-loop containing nucleotide triphosphate hydrolases"/>
    <property type="match status" value="1"/>
</dbReference>
<reference evidence="1 2" key="1">
    <citation type="submission" date="2020-07" db="EMBL/GenBank/DDBJ databases">
        <title>Genomic Encyclopedia of Type Strains, Phase III (KMG-III): the genomes of soil and plant-associated and newly described type strains.</title>
        <authorList>
            <person name="Whitman W."/>
        </authorList>
    </citation>
    <scope>NUCLEOTIDE SEQUENCE [LARGE SCALE GENOMIC DNA]</scope>
    <source>
        <strain evidence="1 2">DSM 11255</strain>
    </source>
</reference>
<keyword evidence="2" id="KW-1185">Reference proteome</keyword>
<evidence type="ECO:0000313" key="2">
    <source>
        <dbReference type="Proteomes" id="UP000604066"/>
    </source>
</evidence>
<gene>
    <name evidence="1" type="ORF">HDG70_000867</name>
</gene>
<dbReference type="InterPro" id="IPR027417">
    <property type="entry name" value="P-loop_NTPase"/>
</dbReference>
<comment type="caution">
    <text evidence="1">The sequence shown here is derived from an EMBL/GenBank/DDBJ whole genome shotgun (WGS) entry which is preliminary data.</text>
</comment>
<protein>
    <submittedName>
        <fullName evidence="1">ABC-type dipeptide/oligopeptide/nickel transport system ATPase component</fullName>
    </submittedName>
</protein>
<dbReference type="EMBL" id="JACCBS010000001">
    <property type="protein sequence ID" value="NYE57161.1"/>
    <property type="molecule type" value="Genomic_DNA"/>
</dbReference>
<proteinExistence type="predicted"/>
<name>A0ABX2RAJ9_9THEO</name>
<dbReference type="SUPFAM" id="SSF52540">
    <property type="entry name" value="P-loop containing nucleoside triphosphate hydrolases"/>
    <property type="match status" value="1"/>
</dbReference>
<evidence type="ECO:0000313" key="1">
    <source>
        <dbReference type="EMBL" id="NYE57161.1"/>
    </source>
</evidence>
<sequence>MELKKLVFIGSALPEELKRFNPVVFANLQTAKSLALPEMAFVVDESLWEKAQEELKEVVMVKMGKNWLQALKEKDVLVWRTKVVAVTGSTGSGKTLLSCLMALGAKSLGLKPLIVDFNVAYGGGDISFYFQLPKSPNWNTFLSGASLTNSVIGTEVGDILQLPPKPIEITQEKVEELIRQAKSSYDLIVLDLPEKYLKFVNCADEEVFSDGKLPRFNFPFLQKAGGWRELSRRKEAVEAGQKLLKHLGVKE</sequence>
<dbReference type="Proteomes" id="UP000604066">
    <property type="component" value="Unassembled WGS sequence"/>
</dbReference>
<organism evidence="1 2">
    <name type="scientific">Carboxydothermus ferrireducens DSM 11255</name>
    <dbReference type="NCBI Taxonomy" id="1119529"/>
    <lineage>
        <taxon>Bacteria</taxon>
        <taxon>Bacillati</taxon>
        <taxon>Bacillota</taxon>
        <taxon>Clostridia</taxon>
        <taxon>Thermoanaerobacterales</taxon>
        <taxon>Thermoanaerobacteraceae</taxon>
        <taxon>Carboxydothermus</taxon>
    </lineage>
</organism>
<accession>A0ABX2RAJ9</accession>
<dbReference type="RefSeq" id="WP_028052451.1">
    <property type="nucleotide sequence ID" value="NZ_ATYG01000021.1"/>
</dbReference>